<protein>
    <submittedName>
        <fullName evidence="1">Uncharacterized protein</fullName>
    </submittedName>
</protein>
<name>A0AAD1Y9W6_EUPCR</name>
<evidence type="ECO:0000313" key="2">
    <source>
        <dbReference type="Proteomes" id="UP001295684"/>
    </source>
</evidence>
<keyword evidence="2" id="KW-1185">Reference proteome</keyword>
<proteinExistence type="predicted"/>
<evidence type="ECO:0000313" key="1">
    <source>
        <dbReference type="EMBL" id="CAI2387838.1"/>
    </source>
</evidence>
<sequence length="263" mass="31305">MVLLPPSNDILIESGQVQLQKPDISLVNNTTNSNQDISDEDRIRTEFQSISYAKQDPFPKEKSNKSTLNHSDSHSLFKEDTQSVWETIRNEVIPKWNQYMITKNRRKEADPSVRSRLDTFRKKILRDLREFFRILFRRRFHLSKYRTAEGVTKCVRTFFQELDFTLSDEDLADHQLFKFIHQTHRYTSDRVAINSRQQKASPFTCVDKYNNTKFKIFIRHPLCAQMIKFVFTNFMEHYAPFVKSNMRKKVMSVIKEVLQSFSD</sequence>
<gene>
    <name evidence="1" type="ORF">ECRASSUSDP1_LOCUS29472</name>
</gene>
<organism evidence="1 2">
    <name type="scientific">Euplotes crassus</name>
    <dbReference type="NCBI Taxonomy" id="5936"/>
    <lineage>
        <taxon>Eukaryota</taxon>
        <taxon>Sar</taxon>
        <taxon>Alveolata</taxon>
        <taxon>Ciliophora</taxon>
        <taxon>Intramacronucleata</taxon>
        <taxon>Spirotrichea</taxon>
        <taxon>Hypotrichia</taxon>
        <taxon>Euplotida</taxon>
        <taxon>Euplotidae</taxon>
        <taxon>Moneuplotes</taxon>
    </lineage>
</organism>
<accession>A0AAD1Y9W6</accession>
<dbReference type="Proteomes" id="UP001295684">
    <property type="component" value="Unassembled WGS sequence"/>
</dbReference>
<dbReference type="AlphaFoldDB" id="A0AAD1Y9W6"/>
<reference evidence="1" key="1">
    <citation type="submission" date="2023-07" db="EMBL/GenBank/DDBJ databases">
        <authorList>
            <consortium name="AG Swart"/>
            <person name="Singh M."/>
            <person name="Singh A."/>
            <person name="Seah K."/>
            <person name="Emmerich C."/>
        </authorList>
    </citation>
    <scope>NUCLEOTIDE SEQUENCE</scope>
    <source>
        <strain evidence="1">DP1</strain>
    </source>
</reference>
<comment type="caution">
    <text evidence="1">The sequence shown here is derived from an EMBL/GenBank/DDBJ whole genome shotgun (WGS) entry which is preliminary data.</text>
</comment>
<dbReference type="EMBL" id="CAMPGE010030321">
    <property type="protein sequence ID" value="CAI2387838.1"/>
    <property type="molecule type" value="Genomic_DNA"/>
</dbReference>